<dbReference type="PANTHER" id="PTHR42923">
    <property type="entry name" value="PROTOPORPHYRINOGEN OXIDASE"/>
    <property type="match status" value="1"/>
</dbReference>
<proteinExistence type="predicted"/>
<dbReference type="EMBL" id="SHNP01000003">
    <property type="protein sequence ID" value="MCX2974016.1"/>
    <property type="molecule type" value="Genomic_DNA"/>
</dbReference>
<dbReference type="RefSeq" id="WP_279252836.1">
    <property type="nucleotide sequence ID" value="NZ_SHNP01000003.1"/>
</dbReference>
<dbReference type="PANTHER" id="PTHR42923:SF3">
    <property type="entry name" value="PROTOPORPHYRINOGEN OXIDASE"/>
    <property type="match status" value="1"/>
</dbReference>
<name>A0ABT3SVJ3_9GAMM</name>
<dbReference type="InterPro" id="IPR002937">
    <property type="entry name" value="Amino_oxidase"/>
</dbReference>
<dbReference type="PROSITE" id="PS51318">
    <property type="entry name" value="TAT"/>
    <property type="match status" value="1"/>
</dbReference>
<dbReference type="Gene3D" id="3.50.50.60">
    <property type="entry name" value="FAD/NAD(P)-binding domain"/>
    <property type="match status" value="2"/>
</dbReference>
<sequence length="623" mass="68752">MTKPRLLSRRDFVSGVALGAAALNMTPLEAVAEGLLPSSAIGPGYYPPGLTGLRGSNKGSFETAHAVAREGRSFSIPKQQTEKTYDLVVVGAGISGLSAAKFFRDKQETPGRILVLDNHDDFGGHARRNELQADGETLIGFGGSQTIDTPSDYSPVARQLLKDLAIDLDRFYDYFDQAFFKRREMGAGLYFDEATYGERKIVANPLASETMTQSQLLTAINEMPIPSADRKAFLKLLAGGTDYLEGMNKIEKEALLRNISYLEFLETHAGAPESVREIIRDSFLPMIGVGWEAASAWEAKEYDFPGTADLGLDEADYAEREEPYIHHFPDGNASVARALVRNLIPQALPGYGMESLVTARADYTALDATDSGVRIRLNSTVVRVQNIADGVDITYVNNDRSYRVRAKHVVMACYNAIIPHVCPELPPAQAEAIGYATKIPFVIGSFAIRSWQAFADAGFYKIYTPGDAMFKYLHLDFPVSMGGYQYSQNPDQPVVVSAWYSPRERGLTNIQQYKAGRAKLLQMSYQDFEDDIFNHFDGMLGPHGFDAQRDFSAITLNRWPHGYAYEFEGIGVPTEYDRYNGPHIAGRAQIGRISIANSDSEAYAYVDGAIDAAYRAVNEQLQA</sequence>
<feature type="domain" description="Amine oxidase" evidence="1">
    <location>
        <begin position="94"/>
        <end position="618"/>
    </location>
</feature>
<evidence type="ECO:0000313" key="2">
    <source>
        <dbReference type="EMBL" id="MCX2974016.1"/>
    </source>
</evidence>
<organism evidence="2 3">
    <name type="scientific">Candidatus Seongchinamella marina</name>
    <dbReference type="NCBI Taxonomy" id="2518990"/>
    <lineage>
        <taxon>Bacteria</taxon>
        <taxon>Pseudomonadati</taxon>
        <taxon>Pseudomonadota</taxon>
        <taxon>Gammaproteobacteria</taxon>
        <taxon>Cellvibrionales</taxon>
        <taxon>Halieaceae</taxon>
        <taxon>Seongchinamella</taxon>
    </lineage>
</organism>
<dbReference type="InterPro" id="IPR006311">
    <property type="entry name" value="TAT_signal"/>
</dbReference>
<dbReference type="InterPro" id="IPR036188">
    <property type="entry name" value="FAD/NAD-bd_sf"/>
</dbReference>
<dbReference type="Proteomes" id="UP001143307">
    <property type="component" value="Unassembled WGS sequence"/>
</dbReference>
<reference evidence="2" key="1">
    <citation type="submission" date="2019-02" db="EMBL/GenBank/DDBJ databases">
        <authorList>
            <person name="Li S.-H."/>
        </authorList>
    </citation>
    <scope>NUCLEOTIDE SEQUENCE</scope>
    <source>
        <strain evidence="2">IMCC8485</strain>
    </source>
</reference>
<comment type="caution">
    <text evidence="2">The sequence shown here is derived from an EMBL/GenBank/DDBJ whole genome shotgun (WGS) entry which is preliminary data.</text>
</comment>
<evidence type="ECO:0000259" key="1">
    <source>
        <dbReference type="Pfam" id="PF01593"/>
    </source>
</evidence>
<evidence type="ECO:0000313" key="3">
    <source>
        <dbReference type="Proteomes" id="UP001143307"/>
    </source>
</evidence>
<keyword evidence="3" id="KW-1185">Reference proteome</keyword>
<accession>A0ABT3SVJ3</accession>
<dbReference type="Pfam" id="PF01593">
    <property type="entry name" value="Amino_oxidase"/>
    <property type="match status" value="1"/>
</dbReference>
<dbReference type="InterPro" id="IPR050464">
    <property type="entry name" value="Zeta_carotene_desat/Oxidored"/>
</dbReference>
<gene>
    <name evidence="2" type="ORF">EYC87_10530</name>
</gene>
<dbReference type="SUPFAM" id="SSF51905">
    <property type="entry name" value="FAD/NAD(P)-binding domain"/>
    <property type="match status" value="1"/>
</dbReference>
<protein>
    <submittedName>
        <fullName evidence="2">Twin-arginine translocation pathway signal</fullName>
    </submittedName>
</protein>